<comment type="caution">
    <text evidence="1">The sequence shown here is derived from an EMBL/GenBank/DDBJ whole genome shotgun (WGS) entry which is preliminary data.</text>
</comment>
<reference evidence="1 2" key="1">
    <citation type="journal article" date="2021" name="Commun. Biol.">
        <title>Genomic insights into the host specific adaptation of the Pneumocystis genus.</title>
        <authorList>
            <person name="Cisse O.H."/>
            <person name="Ma L."/>
            <person name="Dekker J.P."/>
            <person name="Khil P.P."/>
            <person name="Youn J.-H."/>
            <person name="Brenchley J.M."/>
            <person name="Blair R."/>
            <person name="Pahar B."/>
            <person name="Chabe M."/>
            <person name="Van Rompay K.K.A."/>
            <person name="Keesler R."/>
            <person name="Sukura A."/>
            <person name="Hirsch V."/>
            <person name="Kutty G."/>
            <person name="Liu Y."/>
            <person name="Peng L."/>
            <person name="Chen J."/>
            <person name="Song J."/>
            <person name="Weissenbacher-Lang C."/>
            <person name="Xu J."/>
            <person name="Upham N.S."/>
            <person name="Stajich J.E."/>
            <person name="Cuomo C.A."/>
            <person name="Cushion M.T."/>
            <person name="Kovacs J.A."/>
        </authorList>
    </citation>
    <scope>NUCLEOTIDE SEQUENCE [LARGE SCALE GENOMIC DNA]</scope>
    <source>
        <strain evidence="1 2">RABM</strain>
    </source>
</reference>
<keyword evidence="2" id="KW-1185">Reference proteome</keyword>
<dbReference type="EMBL" id="JABTEG010000008">
    <property type="protein sequence ID" value="KAG4304382.1"/>
    <property type="molecule type" value="Genomic_DNA"/>
</dbReference>
<sequence>MAKARKKKRTHLKTSKKLSDDHIPKSMVIRTEASNVGSSISQLTRDIRRMMEPHTAIRLKERKSNKLRDYIAMTGPLGVTHLLLLSKTKSGPNMRIVRTPHGPTLHFRIKTYSLCKDIIKTQKRPKSPGSEFLVPPLLILNNFVSEKKDLPHEALLTSTFCNMFPELSVQKTRVSCIKRVLLLHRDSSKDYINLRHYAIVTKNISVSQSIRKVSTNLYSEKRPLPNLGHIKDISEYILHNIESISYESDLEIDDNMIVEIKEKNNSENNPEEKVQKKIVELIELGPRLQLDLYKITEGISAGKILFHKKDLEEIEKNNQTSNSVEENFPSTDNDVDIEILNASTEELINRTKLIENDIKEHFKKCVMRSEYQRLIHEQKTMEEKIKDNEEKIKNNKQLPYLVGNIVEILDMDPMTEMEEGANVDLDAARKGKSAVIKTSTRQTIFLPLIGLVESEKLKPGDLIGVNKDSYLILDTLPTEYDSRVKAMEVDEKPMETYSDIGGLDKQIEELVEAVVLPMKQADKFKSLGIRPPKGKYNCFCNTNNNILTNQGALMYGPPGTGKTLLARACAAQTNATFLKLAAPQLVQMFIGDGAKLVRDAFSLAKEKAPAIIFIDELDAIGTKRFDSDKSGDREVQRTMLELLNQLDGFSSDERVKVLAATNRVDTLDPALLRSGRLDRKIEFPLPNEEARAGILQIHSRKMTIDNQINWNELARSTDEYNGAMLKSVCVEAGMIALRQGETKISHENFADAVNEVMMRKKTISNFYA</sequence>
<organism evidence="1 2">
    <name type="scientific">Pneumocystis oryctolagi</name>
    <dbReference type="NCBI Taxonomy" id="42067"/>
    <lineage>
        <taxon>Eukaryota</taxon>
        <taxon>Fungi</taxon>
        <taxon>Dikarya</taxon>
        <taxon>Ascomycota</taxon>
        <taxon>Taphrinomycotina</taxon>
        <taxon>Pneumocystomycetes</taxon>
        <taxon>Pneumocystaceae</taxon>
        <taxon>Pneumocystis</taxon>
    </lineage>
</organism>
<protein>
    <submittedName>
        <fullName evidence="1">Uncharacterized protein</fullName>
    </submittedName>
</protein>
<evidence type="ECO:0000313" key="2">
    <source>
        <dbReference type="Proteomes" id="UP000768646"/>
    </source>
</evidence>
<evidence type="ECO:0000313" key="1">
    <source>
        <dbReference type="EMBL" id="KAG4304382.1"/>
    </source>
</evidence>
<proteinExistence type="predicted"/>
<name>A0ACB7C9K4_9ASCO</name>
<dbReference type="Proteomes" id="UP000768646">
    <property type="component" value="Unassembled WGS sequence"/>
</dbReference>
<gene>
    <name evidence="1" type="ORF">PORY_002092</name>
</gene>
<accession>A0ACB7C9K4</accession>